<organism evidence="1 2">
    <name type="scientific">Calothrix parietina FACHB-288</name>
    <dbReference type="NCBI Taxonomy" id="2692896"/>
    <lineage>
        <taxon>Bacteria</taxon>
        <taxon>Bacillati</taxon>
        <taxon>Cyanobacteriota</taxon>
        <taxon>Cyanophyceae</taxon>
        <taxon>Nostocales</taxon>
        <taxon>Calotrichaceae</taxon>
        <taxon>Calothrix</taxon>
    </lineage>
</organism>
<reference evidence="1 2" key="1">
    <citation type="journal article" date="2020" name="ISME J.">
        <title>Comparative genomics reveals insights into cyanobacterial evolution and habitat adaptation.</title>
        <authorList>
            <person name="Chen M.Y."/>
            <person name="Teng W.K."/>
            <person name="Zhao L."/>
            <person name="Hu C.X."/>
            <person name="Zhou Y.K."/>
            <person name="Han B.P."/>
            <person name="Song L.R."/>
            <person name="Shu W.S."/>
        </authorList>
    </citation>
    <scope>NUCLEOTIDE SEQUENCE [LARGE SCALE GENOMIC DNA]</scope>
    <source>
        <strain evidence="1 2">FACHB-288</strain>
    </source>
</reference>
<name>A0ABR8AHT2_9CYAN</name>
<dbReference type="EMBL" id="JACJQH010000061">
    <property type="protein sequence ID" value="MBD2199503.1"/>
    <property type="molecule type" value="Genomic_DNA"/>
</dbReference>
<sequence length="284" mass="31578">MLYKQLRRNLVLGIIAASSVMTSVPGLSQIQADLNKWVILSKDVSYRKVELNWNSIEFEPNHLSAGFTYRVGKRSGMAFVDCGNNSARVYYALAEGYGKRFINTGRGTWGTPNSTAERKMIDHVCEEAVNQRNKLINELLDSSDCTSIRQVVTSTPGILNHGIPVSLYSKAKKFDKNNNGYACEPGEGANISQQQINTETSTKVDIGCVPKNNQSRILSTPNPNDIHPNWRGESYIGTSWTFIIKDIIKNDTGIYLKGDLYSPRGGLINENVFGIENEWDCSAN</sequence>
<comment type="caution">
    <text evidence="1">The sequence shown here is derived from an EMBL/GenBank/DDBJ whole genome shotgun (WGS) entry which is preliminary data.</text>
</comment>
<dbReference type="Proteomes" id="UP000658514">
    <property type="component" value="Unassembled WGS sequence"/>
</dbReference>
<keyword evidence="2" id="KW-1185">Reference proteome</keyword>
<evidence type="ECO:0000313" key="1">
    <source>
        <dbReference type="EMBL" id="MBD2199503.1"/>
    </source>
</evidence>
<proteinExistence type="predicted"/>
<accession>A0ABR8AHT2</accession>
<evidence type="ECO:0000313" key="2">
    <source>
        <dbReference type="Proteomes" id="UP000658514"/>
    </source>
</evidence>
<gene>
    <name evidence="1" type="ORF">H6G24_29150</name>
</gene>
<dbReference type="RefSeq" id="WP_190548705.1">
    <property type="nucleotide sequence ID" value="NZ_CAWPNO010000097.1"/>
</dbReference>
<protein>
    <submittedName>
        <fullName evidence="1">Uncharacterized protein</fullName>
    </submittedName>
</protein>